<keyword evidence="7" id="KW-0539">Nucleus</keyword>
<dbReference type="SMART" id="SM00490">
    <property type="entry name" value="HELICc"/>
    <property type="match status" value="1"/>
</dbReference>
<feature type="compositionally biased region" description="Polar residues" evidence="10">
    <location>
        <begin position="20"/>
        <end position="34"/>
    </location>
</feature>
<dbReference type="PIRSF" id="PIRSF005198">
    <property type="entry name" value="Antiviral_helicase_SKI2"/>
    <property type="match status" value="1"/>
</dbReference>
<evidence type="ECO:0000256" key="1">
    <source>
        <dbReference type="ARBA" id="ARBA00004123"/>
    </source>
</evidence>
<reference evidence="13" key="1">
    <citation type="submission" date="2021-08" db="EMBL/GenBank/DDBJ databases">
        <title>WGS assembly of Ceratopteris richardii.</title>
        <authorList>
            <person name="Marchant D.B."/>
            <person name="Chen G."/>
            <person name="Jenkins J."/>
            <person name="Shu S."/>
            <person name="Leebens-Mack J."/>
            <person name="Grimwood J."/>
            <person name="Schmutz J."/>
            <person name="Soltis P."/>
            <person name="Soltis D."/>
            <person name="Chen Z.-H."/>
        </authorList>
    </citation>
    <scope>NUCLEOTIDE SEQUENCE</scope>
    <source>
        <strain evidence="13">Whitten #5841</strain>
        <tissue evidence="13">Leaf</tissue>
    </source>
</reference>
<dbReference type="SUPFAM" id="SSF52540">
    <property type="entry name" value="P-loop containing nucleoside triphosphate hydrolases"/>
    <property type="match status" value="1"/>
</dbReference>
<dbReference type="Gene3D" id="3.40.50.300">
    <property type="entry name" value="P-loop containing nucleotide triphosphate hydrolases"/>
    <property type="match status" value="2"/>
</dbReference>
<comment type="similarity">
    <text evidence="8">Belongs to the DExH box helicase family. SKI2 subfamily.</text>
</comment>
<proteinExistence type="inferred from homology"/>
<organism evidence="13 14">
    <name type="scientific">Ceratopteris richardii</name>
    <name type="common">Triangle waterfern</name>
    <dbReference type="NCBI Taxonomy" id="49495"/>
    <lineage>
        <taxon>Eukaryota</taxon>
        <taxon>Viridiplantae</taxon>
        <taxon>Streptophyta</taxon>
        <taxon>Embryophyta</taxon>
        <taxon>Tracheophyta</taxon>
        <taxon>Polypodiopsida</taxon>
        <taxon>Polypodiidae</taxon>
        <taxon>Polypodiales</taxon>
        <taxon>Pteridineae</taxon>
        <taxon>Pteridaceae</taxon>
        <taxon>Parkerioideae</taxon>
        <taxon>Ceratopteris</taxon>
    </lineage>
</organism>
<evidence type="ECO:0008006" key="15">
    <source>
        <dbReference type="Google" id="ProtNLM"/>
    </source>
</evidence>
<dbReference type="InterPro" id="IPR014001">
    <property type="entry name" value="Helicase_ATP-bd"/>
</dbReference>
<feature type="region of interest" description="Disordered" evidence="10">
    <location>
        <begin position="18"/>
        <end position="43"/>
    </location>
</feature>
<dbReference type="InterPro" id="IPR048392">
    <property type="entry name" value="MTR4-like_stalk"/>
</dbReference>
<dbReference type="PROSITE" id="PS51194">
    <property type="entry name" value="HELICASE_CTER"/>
    <property type="match status" value="1"/>
</dbReference>
<dbReference type="GO" id="GO:0006401">
    <property type="term" value="P:RNA catabolic process"/>
    <property type="evidence" value="ECO:0007669"/>
    <property type="project" value="InterPro"/>
</dbReference>
<evidence type="ECO:0000256" key="2">
    <source>
        <dbReference type="ARBA" id="ARBA00022528"/>
    </source>
</evidence>
<dbReference type="Pfam" id="PF00271">
    <property type="entry name" value="Helicase_C"/>
    <property type="match status" value="1"/>
</dbReference>
<name>A0A8T2SRQ2_CERRI</name>
<dbReference type="Pfam" id="PF00270">
    <property type="entry name" value="DEAD"/>
    <property type="match status" value="1"/>
</dbReference>
<dbReference type="PANTHER" id="PTHR12131:SF25">
    <property type="entry name" value="DEXH-BOX ATP-DEPENDENT RNA HELICASE DEXH9"/>
    <property type="match status" value="1"/>
</dbReference>
<gene>
    <name evidence="13" type="ORF">KP509_17G002800</name>
</gene>
<keyword evidence="2" id="KW-0934">Plastid</keyword>
<feature type="domain" description="Helicase ATP-binding" evidence="11">
    <location>
        <begin position="90"/>
        <end position="246"/>
    </location>
</feature>
<evidence type="ECO:0000256" key="9">
    <source>
        <dbReference type="SAM" id="Coils"/>
    </source>
</evidence>
<dbReference type="CDD" id="cd18795">
    <property type="entry name" value="SF2_C_Ski2"/>
    <property type="match status" value="1"/>
</dbReference>
<dbReference type="PROSITE" id="PS51192">
    <property type="entry name" value="HELICASE_ATP_BIND_1"/>
    <property type="match status" value="1"/>
</dbReference>
<dbReference type="GO" id="GO:0003723">
    <property type="term" value="F:RNA binding"/>
    <property type="evidence" value="ECO:0007669"/>
    <property type="project" value="InterPro"/>
</dbReference>
<dbReference type="GO" id="GO:0016787">
    <property type="term" value="F:hydrolase activity"/>
    <property type="evidence" value="ECO:0007669"/>
    <property type="project" value="UniProtKB-KW"/>
</dbReference>
<keyword evidence="5" id="KW-0347">Helicase</keyword>
<dbReference type="Gene3D" id="1.10.3380.30">
    <property type="match status" value="1"/>
</dbReference>
<dbReference type="InterPro" id="IPR050699">
    <property type="entry name" value="RNA-DNA_Helicase"/>
</dbReference>
<evidence type="ECO:0000256" key="5">
    <source>
        <dbReference type="ARBA" id="ARBA00022806"/>
    </source>
</evidence>
<dbReference type="GO" id="GO:0003724">
    <property type="term" value="F:RNA helicase activity"/>
    <property type="evidence" value="ECO:0007669"/>
    <property type="project" value="InterPro"/>
</dbReference>
<feature type="coiled-coil region" evidence="9">
    <location>
        <begin position="753"/>
        <end position="808"/>
    </location>
</feature>
<dbReference type="InterPro" id="IPR027417">
    <property type="entry name" value="P-loop_NTPase"/>
</dbReference>
<dbReference type="PANTHER" id="PTHR12131">
    <property type="entry name" value="ATP-DEPENDENT RNA AND DNA HELICASE"/>
    <property type="match status" value="1"/>
</dbReference>
<dbReference type="Pfam" id="PF13234">
    <property type="entry name" value="MTR4_beta-barrel"/>
    <property type="match status" value="1"/>
</dbReference>
<dbReference type="InterPro" id="IPR016438">
    <property type="entry name" value="SKI2-like"/>
</dbReference>
<dbReference type="FunFam" id="1.10.3380.30:FF:000003">
    <property type="entry name" value="ATP dependent RNA helicase (Dob1)"/>
    <property type="match status" value="1"/>
</dbReference>
<evidence type="ECO:0000256" key="8">
    <source>
        <dbReference type="ARBA" id="ARBA00061045"/>
    </source>
</evidence>
<evidence type="ECO:0000256" key="3">
    <source>
        <dbReference type="ARBA" id="ARBA00022741"/>
    </source>
</evidence>
<evidence type="ECO:0000256" key="10">
    <source>
        <dbReference type="SAM" id="MobiDB-lite"/>
    </source>
</evidence>
<dbReference type="FunFam" id="3.40.50.300:FF:000141">
    <property type="entry name" value="ATP-dependent RNA helicase DOB1"/>
    <property type="match status" value="1"/>
</dbReference>
<accession>A0A8T2SRQ2</accession>
<evidence type="ECO:0000313" key="14">
    <source>
        <dbReference type="Proteomes" id="UP000825935"/>
    </source>
</evidence>
<dbReference type="CDD" id="cd18024">
    <property type="entry name" value="DEXHc_Mtr4-like"/>
    <property type="match status" value="1"/>
</dbReference>
<dbReference type="InterPro" id="IPR012961">
    <property type="entry name" value="Ski2/MTR4_C"/>
</dbReference>
<evidence type="ECO:0000256" key="6">
    <source>
        <dbReference type="ARBA" id="ARBA00022840"/>
    </source>
</evidence>
<keyword evidence="2" id="KW-0150">Chloroplast</keyword>
<dbReference type="Proteomes" id="UP000825935">
    <property type="component" value="Chromosome 17"/>
</dbReference>
<evidence type="ECO:0000259" key="12">
    <source>
        <dbReference type="PROSITE" id="PS51194"/>
    </source>
</evidence>
<evidence type="ECO:0000313" key="13">
    <source>
        <dbReference type="EMBL" id="KAH7372412.1"/>
    </source>
</evidence>
<dbReference type="EMBL" id="CM035422">
    <property type="protein sequence ID" value="KAH7372412.1"/>
    <property type="molecule type" value="Genomic_DNA"/>
</dbReference>
<keyword evidence="3" id="KW-0547">Nucleotide-binding</keyword>
<evidence type="ECO:0000256" key="4">
    <source>
        <dbReference type="ARBA" id="ARBA00022801"/>
    </source>
</evidence>
<dbReference type="InterPro" id="IPR001650">
    <property type="entry name" value="Helicase_C-like"/>
</dbReference>
<keyword evidence="6" id="KW-0067">ATP-binding</keyword>
<dbReference type="AlphaFoldDB" id="A0A8T2SRQ2"/>
<comment type="subcellular location">
    <subcellularLocation>
        <location evidence="1">Nucleus</location>
    </subcellularLocation>
</comment>
<keyword evidence="4" id="KW-0378">Hydrolase</keyword>
<dbReference type="GO" id="GO:0005524">
    <property type="term" value="F:ATP binding"/>
    <property type="evidence" value="ECO:0007669"/>
    <property type="project" value="UniProtKB-KW"/>
</dbReference>
<dbReference type="SMART" id="SM00487">
    <property type="entry name" value="DEXDc"/>
    <property type="match status" value="1"/>
</dbReference>
<dbReference type="GO" id="GO:0000460">
    <property type="term" value="P:maturation of 5.8S rRNA"/>
    <property type="evidence" value="ECO:0007669"/>
    <property type="project" value="TreeGrafter"/>
</dbReference>
<sequence>MPRRPPCKGLTVQLRMAVTDSVTPQSQAYQQTKGNMEDHSNGKTEYTSLHEVSYPPGHEGRLSSELAATPSRKPAKEYPFTLDPFQQEAIRCLESGESVLVSAHTSAGKTVIAEYAIALSLRDNQRVIYTSPIKALSNQKFRELSEEFSDVGLMTGDVTISENASCLVMTTEILRSMQYRGSEVMREVAWIIFDEVHYMRDRERGVVWEESIVMAPKNSRFVFLSATVPNAREFTDWVAKVHQQPCHIVYTDFRPTPLQHYVFPSGGDGLYLVVDEKGTFREENFHKAINAVTAGYEKRNRATNPKRKRDYENSENSDIFKLVKMIMLRQFDPVIVFSFSKRDCESLAMQMAKLDLNNEDEKSLVDGVFSNAMDSLSEDDKKLPQVGHLLPLLKRGIGVHHSGLLPILKEVIEILFQEGLIKCLFATETFSIGLNMPAKTVVFTNVRKFDGDKFRWITSGEYIQMSGRAGRRGLDDRGICILMLDEKLEPAVAKSMVKGLPDPLNSAFHLSYNMLLNQMRCEESDPEALLRKSFYQFQCDRALPQLQDKVLCLEKEWEDKKIEDEDNVKNYYSLLEQSRKLHHEVQNIVFSPQHCLPFLQPGRLARVIISGMHENEELFLKSEEPSVWGVLVNFEKVKGSSLASMDESVKGLAIEAGHMIDILSNCAISSERNKDETVRPVPLDETGEPIVASLPLSRIESLSAIRINLAKDLRSLDAREATLNKVREILRRFPDGLPMLDPEDDMQVDSSSYKKAMRRLERIENLIETQSLKSLPNLEDRLRSYHEKEELKQLIKAARQDVRAATNLVFKDELKYRTRVLRRLGYATNDDVVELKGKVACEISSADELVLSELIFKGLLKDASTEQMVSLLSCFVWQEKVKSEKNLSEDLATLYSQLRETARRIGKVQQECKLSVDVEDYANSFRPDIMEMVFAWAKGAKFSEIMKLGNVFEGSLIRAMKRLEEVLQQLISAARSIGEQELEEKFQAGSALIKRDIVFAASLYL</sequence>
<dbReference type="OMA" id="IMLKNYN"/>
<comment type="caution">
    <text evidence="13">The sequence shown here is derived from an EMBL/GenBank/DDBJ whole genome shotgun (WGS) entry which is preliminary data.</text>
</comment>
<dbReference type="FunFam" id="3.40.50.300:FF:000083">
    <property type="entry name" value="ATP-dependent RNA helicase DOB1"/>
    <property type="match status" value="1"/>
</dbReference>
<dbReference type="SMART" id="SM01142">
    <property type="entry name" value="DSHCT"/>
    <property type="match status" value="1"/>
</dbReference>
<protein>
    <recommendedName>
        <fullName evidence="15">DExH-box ATP-dependent RNA helicase DExH9</fullName>
    </recommendedName>
</protein>
<dbReference type="Pfam" id="PF21408">
    <property type="entry name" value="MTR4-like_stalk"/>
    <property type="match status" value="1"/>
</dbReference>
<dbReference type="InterPro" id="IPR025696">
    <property type="entry name" value="Beta-barrel_MTR4"/>
</dbReference>
<evidence type="ECO:0000259" key="11">
    <source>
        <dbReference type="PROSITE" id="PS51192"/>
    </source>
</evidence>
<dbReference type="InterPro" id="IPR011545">
    <property type="entry name" value="DEAD/DEAH_box_helicase_dom"/>
</dbReference>
<dbReference type="OrthoDB" id="64767at2759"/>
<dbReference type="Gene3D" id="2.40.30.300">
    <property type="match status" value="1"/>
</dbReference>
<dbReference type="GO" id="GO:0005634">
    <property type="term" value="C:nucleus"/>
    <property type="evidence" value="ECO:0007669"/>
    <property type="project" value="UniProtKB-SubCell"/>
</dbReference>
<keyword evidence="9" id="KW-0175">Coiled coil</keyword>
<feature type="domain" description="Helicase C-terminal" evidence="12">
    <location>
        <begin position="318"/>
        <end position="520"/>
    </location>
</feature>
<keyword evidence="14" id="KW-1185">Reference proteome</keyword>
<dbReference type="Pfam" id="PF08148">
    <property type="entry name" value="DSHCT"/>
    <property type="match status" value="1"/>
</dbReference>
<evidence type="ECO:0000256" key="7">
    <source>
        <dbReference type="ARBA" id="ARBA00023242"/>
    </source>
</evidence>